<feature type="transmembrane region" description="Helical" evidence="5">
    <location>
        <begin position="89"/>
        <end position="110"/>
    </location>
</feature>
<sequence>MALSCGSQVLKYLIFITNAVVCTASLLLLVGAIRQLATNYLPPLFPEALRQITNVDHRGLIMLAVLCSFSALISGLGCCGAWHENRGLLLAFSIIMFIFIFMIVAAQVMVSVNYRTLGKAVDKTMTEYYKDKVDNATAVEEYKQIERILHCCGPSQELRQKWIAVGGCKDKEHVWENEKLVEIGNTLCRFVLSSGMLLEGEAYFFWDDKATCTDVLMTGFGVGALLVTLLMLCAAVVSMSTACCLRSAIIDRGSYTAFS</sequence>
<keyword evidence="4 5" id="KW-0472">Membrane</keyword>
<feature type="transmembrane region" description="Helical" evidence="5">
    <location>
        <begin position="12"/>
        <end position="33"/>
    </location>
</feature>
<keyword evidence="3 5" id="KW-1133">Transmembrane helix</keyword>
<keyword evidence="2 5" id="KW-0812">Transmembrane</keyword>
<dbReference type="InterPro" id="IPR018499">
    <property type="entry name" value="Tetraspanin/Peripherin"/>
</dbReference>
<dbReference type="Pfam" id="PF00335">
    <property type="entry name" value="Tetraspanin"/>
    <property type="match status" value="1"/>
</dbReference>
<feature type="transmembrane region" description="Helical" evidence="5">
    <location>
        <begin position="215"/>
        <end position="237"/>
    </location>
</feature>
<dbReference type="STRING" id="451379.A0A0N5AVG6"/>
<dbReference type="GO" id="GO:0005886">
    <property type="term" value="C:plasma membrane"/>
    <property type="evidence" value="ECO:0007669"/>
    <property type="project" value="TreeGrafter"/>
</dbReference>
<evidence type="ECO:0000256" key="5">
    <source>
        <dbReference type="SAM" id="Phobius"/>
    </source>
</evidence>
<dbReference type="PANTHER" id="PTHR19282:SF456">
    <property type="entry name" value="CD63 MOLECULE"/>
    <property type="match status" value="1"/>
</dbReference>
<evidence type="ECO:0000256" key="4">
    <source>
        <dbReference type="ARBA" id="ARBA00023136"/>
    </source>
</evidence>
<reference evidence="7" key="1">
    <citation type="submission" date="2017-02" db="UniProtKB">
        <authorList>
            <consortium name="WormBaseParasite"/>
        </authorList>
    </citation>
    <scope>IDENTIFICATION</scope>
</reference>
<evidence type="ECO:0000256" key="2">
    <source>
        <dbReference type="ARBA" id="ARBA00022692"/>
    </source>
</evidence>
<evidence type="ECO:0000313" key="7">
    <source>
        <dbReference type="WBParaSite" id="SMUV_0000888401-mRNA-1"/>
    </source>
</evidence>
<evidence type="ECO:0000313" key="6">
    <source>
        <dbReference type="Proteomes" id="UP000046393"/>
    </source>
</evidence>
<evidence type="ECO:0000256" key="3">
    <source>
        <dbReference type="ARBA" id="ARBA00022989"/>
    </source>
</evidence>
<accession>A0A0N5AVG6</accession>
<dbReference type="AlphaFoldDB" id="A0A0N5AVG6"/>
<dbReference type="PANTHER" id="PTHR19282">
    <property type="entry name" value="TETRASPANIN"/>
    <property type="match status" value="1"/>
</dbReference>
<dbReference type="Proteomes" id="UP000046393">
    <property type="component" value="Unplaced"/>
</dbReference>
<protein>
    <submittedName>
        <fullName evidence="7">Tetraspanin</fullName>
    </submittedName>
</protein>
<keyword evidence="6" id="KW-1185">Reference proteome</keyword>
<organism evidence="6 7">
    <name type="scientific">Syphacia muris</name>
    <dbReference type="NCBI Taxonomy" id="451379"/>
    <lineage>
        <taxon>Eukaryota</taxon>
        <taxon>Metazoa</taxon>
        <taxon>Ecdysozoa</taxon>
        <taxon>Nematoda</taxon>
        <taxon>Chromadorea</taxon>
        <taxon>Rhabditida</taxon>
        <taxon>Spirurina</taxon>
        <taxon>Oxyuridomorpha</taxon>
        <taxon>Oxyuroidea</taxon>
        <taxon>Oxyuridae</taxon>
        <taxon>Syphacia</taxon>
    </lineage>
</organism>
<name>A0A0N5AVG6_9BILA</name>
<comment type="subcellular location">
    <subcellularLocation>
        <location evidence="1">Membrane</location>
        <topology evidence="1">Multi-pass membrane protein</topology>
    </subcellularLocation>
</comment>
<feature type="transmembrane region" description="Helical" evidence="5">
    <location>
        <begin position="60"/>
        <end position="83"/>
    </location>
</feature>
<proteinExistence type="predicted"/>
<evidence type="ECO:0000256" key="1">
    <source>
        <dbReference type="ARBA" id="ARBA00004141"/>
    </source>
</evidence>
<dbReference type="WBParaSite" id="SMUV_0000888401-mRNA-1">
    <property type="protein sequence ID" value="SMUV_0000888401-mRNA-1"/>
    <property type="gene ID" value="SMUV_0000888401"/>
</dbReference>